<accession>A0ACC2D9S6</accession>
<dbReference type="Proteomes" id="UP001162992">
    <property type="component" value="Chromosome 7"/>
</dbReference>
<evidence type="ECO:0000313" key="2">
    <source>
        <dbReference type="Proteomes" id="UP001162992"/>
    </source>
</evidence>
<protein>
    <submittedName>
        <fullName evidence="1">Uncharacterized protein</fullName>
    </submittedName>
</protein>
<gene>
    <name evidence="1" type="ORF">O6H91_07G122900</name>
</gene>
<sequence length="520" mass="56064">MANYRAQESRILLIRLLWILSATSFVTGSIETEIREFGNRQHVSRIEDAVQQDNQGLTGKCMDQPGSEECLMLDAGLHHGGDRKCGQGDFSQICDKHEEICNGHDSTIDGALMKENAIDGNFALKLQGAPRMKLLTNGTLYNPKHIGRRNVLLAGKHIAAIFTNEEFPFVNLSGLPMDVIDVEGGLIAPGLIDIHIHLTGGGGEMGPSSRTPEASLPELLSGGITSAVGVLGTDCVSRSLENLLTKSKALQEQGLTIFMWSGCYQMPSLTLTGSLLRDMQLISEVIGAGEIAISDHRSSWPSTQDLLKLVSEARVGGMLSGKAGIVHFHVGAATSYLDPLWQVINVSRGAIPITQMLPTHISSRGAALVQEAEVWLQSGGHVDLTSDQDGKSASYGVLLDWKRGGIPLGSVSISSDGFGSLPVFDSKGEIVDYAVASPKVNLDTIKRLVKQANWSLEDALQLSTSNPARFLSLSSKGKLELGSDGDLIVLDEKTLDLKYVFAMGEVMKTPRWTKKGMFDR</sequence>
<reference evidence="2" key="1">
    <citation type="journal article" date="2024" name="Proc. Natl. Acad. Sci. U.S.A.">
        <title>Extraordinary preservation of gene collinearity over three hundred million years revealed in homosporous lycophytes.</title>
        <authorList>
            <person name="Li C."/>
            <person name="Wickell D."/>
            <person name="Kuo L.Y."/>
            <person name="Chen X."/>
            <person name="Nie B."/>
            <person name="Liao X."/>
            <person name="Peng D."/>
            <person name="Ji J."/>
            <person name="Jenkins J."/>
            <person name="Williams M."/>
            <person name="Shu S."/>
            <person name="Plott C."/>
            <person name="Barry K."/>
            <person name="Rajasekar S."/>
            <person name="Grimwood J."/>
            <person name="Han X."/>
            <person name="Sun S."/>
            <person name="Hou Z."/>
            <person name="He W."/>
            <person name="Dai G."/>
            <person name="Sun C."/>
            <person name="Schmutz J."/>
            <person name="Leebens-Mack J.H."/>
            <person name="Li F.W."/>
            <person name="Wang L."/>
        </authorList>
    </citation>
    <scope>NUCLEOTIDE SEQUENCE [LARGE SCALE GENOMIC DNA]</scope>
    <source>
        <strain evidence="2">cv. PW_Plant_1</strain>
    </source>
</reference>
<name>A0ACC2D9S6_DIPCM</name>
<keyword evidence="2" id="KW-1185">Reference proteome</keyword>
<dbReference type="EMBL" id="CM055098">
    <property type="protein sequence ID" value="KAJ7550880.1"/>
    <property type="molecule type" value="Genomic_DNA"/>
</dbReference>
<evidence type="ECO:0000313" key="1">
    <source>
        <dbReference type="EMBL" id="KAJ7550880.1"/>
    </source>
</evidence>
<comment type="caution">
    <text evidence="1">The sequence shown here is derived from an EMBL/GenBank/DDBJ whole genome shotgun (WGS) entry which is preliminary data.</text>
</comment>
<organism evidence="1 2">
    <name type="scientific">Diphasiastrum complanatum</name>
    <name type="common">Issler's clubmoss</name>
    <name type="synonym">Lycopodium complanatum</name>
    <dbReference type="NCBI Taxonomy" id="34168"/>
    <lineage>
        <taxon>Eukaryota</taxon>
        <taxon>Viridiplantae</taxon>
        <taxon>Streptophyta</taxon>
        <taxon>Embryophyta</taxon>
        <taxon>Tracheophyta</taxon>
        <taxon>Lycopodiopsida</taxon>
        <taxon>Lycopodiales</taxon>
        <taxon>Lycopodiaceae</taxon>
        <taxon>Lycopodioideae</taxon>
        <taxon>Diphasiastrum</taxon>
    </lineage>
</organism>
<proteinExistence type="predicted"/>